<dbReference type="InterPro" id="IPR050655">
    <property type="entry name" value="Plant_B3_domain"/>
</dbReference>
<keyword evidence="2" id="KW-0805">Transcription regulation</keyword>
<feature type="domain" description="TF-B3" evidence="7">
    <location>
        <begin position="189"/>
        <end position="283"/>
    </location>
</feature>
<dbReference type="OrthoDB" id="1666376at2759"/>
<evidence type="ECO:0000256" key="3">
    <source>
        <dbReference type="ARBA" id="ARBA00023125"/>
    </source>
</evidence>
<evidence type="ECO:0000259" key="7">
    <source>
        <dbReference type="PROSITE" id="PS50863"/>
    </source>
</evidence>
<feature type="region of interest" description="Disordered" evidence="6">
    <location>
        <begin position="110"/>
        <end position="185"/>
    </location>
</feature>
<dbReference type="AlphaFoldDB" id="A0A6D2IET4"/>
<dbReference type="SUPFAM" id="SSF101936">
    <property type="entry name" value="DNA-binding pseudobarrel domain"/>
    <property type="match status" value="2"/>
</dbReference>
<evidence type="ECO:0000256" key="5">
    <source>
        <dbReference type="ARBA" id="ARBA00023242"/>
    </source>
</evidence>
<keyword evidence="3" id="KW-0238">DNA-binding</keyword>
<accession>A0A6D2IET4</accession>
<dbReference type="Gene3D" id="2.40.330.10">
    <property type="entry name" value="DNA-binding pseudobarrel domain"/>
    <property type="match status" value="2"/>
</dbReference>
<evidence type="ECO:0000313" key="9">
    <source>
        <dbReference type="EMBL" id="CAA7051799.1"/>
    </source>
</evidence>
<dbReference type="SMART" id="SM01019">
    <property type="entry name" value="B3"/>
    <property type="match status" value="2"/>
</dbReference>
<dbReference type="InterPro" id="IPR015300">
    <property type="entry name" value="DNA-bd_pseudobarrel_sf"/>
</dbReference>
<dbReference type="Proteomes" id="UP000467841">
    <property type="component" value="Unassembled WGS sequence"/>
</dbReference>
<gene>
    <name evidence="8" type="ORF">MERR_LOCUS13832</name>
    <name evidence="9" type="ORF">MERR_LOCUS39034</name>
</gene>
<keyword evidence="5" id="KW-0539">Nucleus</keyword>
<comment type="subcellular location">
    <subcellularLocation>
        <location evidence="1">Nucleus</location>
    </subcellularLocation>
</comment>
<dbReference type="PANTHER" id="PTHR31920">
    <property type="entry name" value="B3 DOMAIN-CONTAINING"/>
    <property type="match status" value="1"/>
</dbReference>
<dbReference type="CDD" id="cd10017">
    <property type="entry name" value="B3_DNA"/>
    <property type="match status" value="2"/>
</dbReference>
<proteinExistence type="predicted"/>
<name>A0A6D2IET4_9BRAS</name>
<evidence type="ECO:0000256" key="1">
    <source>
        <dbReference type="ARBA" id="ARBA00004123"/>
    </source>
</evidence>
<evidence type="ECO:0000256" key="4">
    <source>
        <dbReference type="ARBA" id="ARBA00023163"/>
    </source>
</evidence>
<dbReference type="InterPro" id="IPR003340">
    <property type="entry name" value="B3_DNA-bd"/>
</dbReference>
<dbReference type="EMBL" id="CACVBM020001052">
    <property type="protein sequence ID" value="CAA7026597.1"/>
    <property type="molecule type" value="Genomic_DNA"/>
</dbReference>
<organism evidence="8 10">
    <name type="scientific">Microthlaspi erraticum</name>
    <dbReference type="NCBI Taxonomy" id="1685480"/>
    <lineage>
        <taxon>Eukaryota</taxon>
        <taxon>Viridiplantae</taxon>
        <taxon>Streptophyta</taxon>
        <taxon>Embryophyta</taxon>
        <taxon>Tracheophyta</taxon>
        <taxon>Spermatophyta</taxon>
        <taxon>Magnoliopsida</taxon>
        <taxon>eudicotyledons</taxon>
        <taxon>Gunneridae</taxon>
        <taxon>Pentapetalae</taxon>
        <taxon>rosids</taxon>
        <taxon>malvids</taxon>
        <taxon>Brassicales</taxon>
        <taxon>Brassicaceae</taxon>
        <taxon>Coluteocarpeae</taxon>
        <taxon>Microthlaspi</taxon>
    </lineage>
</organism>
<dbReference type="GO" id="GO:0003677">
    <property type="term" value="F:DNA binding"/>
    <property type="evidence" value="ECO:0007669"/>
    <property type="project" value="UniProtKB-KW"/>
</dbReference>
<feature type="domain" description="TF-B3" evidence="7">
    <location>
        <begin position="7"/>
        <end position="103"/>
    </location>
</feature>
<dbReference type="PROSITE" id="PS50863">
    <property type="entry name" value="B3"/>
    <property type="match status" value="2"/>
</dbReference>
<sequence length="284" mass="32551">MVRNRDFLQFKEERESKCFFKRAIPYDFVRSFSDDELSGSNMEIITKWGRTWEMGISKNPRFYFMEKAGWEKFVKDNFLGDNEFLTFTHRGNMQFTVNIFEKDEREMIQPRQIMDSSSPSSRIKTEQGDENAAAESSHPRRGFPTTAESNGGGNSKRKLRRVEESENTKRTKKVFSRGRDSAGASSSCVGEFTILVQRSYLTYLAIPQSIAMNHMPKHDTTLKIHHQDMNMSWHVGYLARSTSGSLSSGWSRLCKEYPIAVGECCSFTMIKPGELLLVVSKPSP</sequence>
<keyword evidence="4" id="KW-0804">Transcription</keyword>
<dbReference type="EMBL" id="CACVBM020001493">
    <property type="protein sequence ID" value="CAA7051799.1"/>
    <property type="molecule type" value="Genomic_DNA"/>
</dbReference>
<reference evidence="8 10" key="1">
    <citation type="submission" date="2020-01" db="EMBL/GenBank/DDBJ databases">
        <authorList>
            <person name="Mishra B."/>
        </authorList>
    </citation>
    <scope>NUCLEOTIDE SEQUENCE [LARGE SCALE GENOMIC DNA]</scope>
</reference>
<evidence type="ECO:0000256" key="6">
    <source>
        <dbReference type="SAM" id="MobiDB-lite"/>
    </source>
</evidence>
<keyword evidence="10" id="KW-1185">Reference proteome</keyword>
<evidence type="ECO:0000256" key="2">
    <source>
        <dbReference type="ARBA" id="ARBA00023015"/>
    </source>
</evidence>
<dbReference type="GO" id="GO:0005634">
    <property type="term" value="C:nucleus"/>
    <property type="evidence" value="ECO:0007669"/>
    <property type="project" value="UniProtKB-SubCell"/>
</dbReference>
<dbReference type="Pfam" id="PF02362">
    <property type="entry name" value="B3"/>
    <property type="match status" value="2"/>
</dbReference>
<protein>
    <recommendedName>
        <fullName evidence="7">TF-B3 domain-containing protein</fullName>
    </recommendedName>
</protein>
<evidence type="ECO:0000313" key="8">
    <source>
        <dbReference type="EMBL" id="CAA7026597.1"/>
    </source>
</evidence>
<evidence type="ECO:0000313" key="10">
    <source>
        <dbReference type="Proteomes" id="UP000467841"/>
    </source>
</evidence>
<dbReference type="PANTHER" id="PTHR31920:SF122">
    <property type="entry name" value="B3 DOMAIN-CONTAINING PROTEIN REM23"/>
    <property type="match status" value="1"/>
</dbReference>